<keyword evidence="1" id="KW-0614">Plasmid</keyword>
<gene>
    <name evidence="1" type="ORF">NIES23_55390</name>
</gene>
<geneLocation type="plasmid" evidence="1">
    <name>plasmid1</name>
</geneLocation>
<organism evidence="1 2">
    <name type="scientific">Trichormus variabilis NIES-23</name>
    <dbReference type="NCBI Taxonomy" id="1973479"/>
    <lineage>
        <taxon>Bacteria</taxon>
        <taxon>Bacillati</taxon>
        <taxon>Cyanobacteriota</taxon>
        <taxon>Cyanophyceae</taxon>
        <taxon>Nostocales</taxon>
        <taxon>Nostocaceae</taxon>
        <taxon>Trichormus</taxon>
    </lineage>
</organism>
<evidence type="ECO:0000313" key="2">
    <source>
        <dbReference type="Proteomes" id="UP000217507"/>
    </source>
</evidence>
<evidence type="ECO:0000313" key="1">
    <source>
        <dbReference type="EMBL" id="BAY72711.1"/>
    </source>
</evidence>
<reference evidence="1 2" key="1">
    <citation type="submission" date="2017-06" db="EMBL/GenBank/DDBJ databases">
        <title>Genome sequencing of cyanobaciteial culture collection at National Institute for Environmental Studies (NIES).</title>
        <authorList>
            <person name="Hirose Y."/>
            <person name="Shimura Y."/>
            <person name="Fujisawa T."/>
            <person name="Nakamura Y."/>
            <person name="Kawachi M."/>
        </authorList>
    </citation>
    <scope>NUCLEOTIDE SEQUENCE [LARGE SCALE GENOMIC DNA]</scope>
    <source>
        <strain evidence="1 2">NIES-23</strain>
        <plasmid evidence="2">Plasmid Plasmid1 dna</plasmid>
    </source>
</reference>
<dbReference type="Proteomes" id="UP000217507">
    <property type="component" value="Plasmid Plasmid1 dna"/>
</dbReference>
<proteinExistence type="predicted"/>
<dbReference type="EMBL" id="AP018217">
    <property type="protein sequence ID" value="BAY72711.1"/>
    <property type="molecule type" value="Genomic_DNA"/>
</dbReference>
<name>A0A1Z4KUK2_ANAVA</name>
<protein>
    <submittedName>
        <fullName evidence="1">Uncharacterized protein</fullName>
    </submittedName>
</protein>
<sequence length="107" mass="11940">MSSPISHAEDPDFHSSIQENLKQLSAQLGSPLDESSVMEIYQDACDLLSHLSPSPLTLARVAGTLLVYQVNDTELEESKWFSNQVKQCLDEEEVEELIESMSRTDAL</sequence>
<dbReference type="AlphaFoldDB" id="A0A1Z4KUK2"/>
<accession>A0A1Z4KUK2</accession>